<evidence type="ECO:0000313" key="3">
    <source>
        <dbReference type="Proteomes" id="UP000233551"/>
    </source>
</evidence>
<reference evidence="2 3" key="1">
    <citation type="submission" date="2017-11" db="EMBL/GenBank/DDBJ databases">
        <title>De-novo sequencing of pomegranate (Punica granatum L.) genome.</title>
        <authorList>
            <person name="Akparov Z."/>
            <person name="Amiraslanov A."/>
            <person name="Hajiyeva S."/>
            <person name="Abbasov M."/>
            <person name="Kaur K."/>
            <person name="Hamwieh A."/>
            <person name="Solovyev V."/>
            <person name="Salamov A."/>
            <person name="Braich B."/>
            <person name="Kosarev P."/>
            <person name="Mahmoud A."/>
            <person name="Hajiyev E."/>
            <person name="Babayeva S."/>
            <person name="Izzatullayeva V."/>
            <person name="Mammadov A."/>
            <person name="Mammadov A."/>
            <person name="Sharifova S."/>
            <person name="Ojaghi J."/>
            <person name="Eynullazada K."/>
            <person name="Bayramov B."/>
            <person name="Abdulazimova A."/>
            <person name="Shahmuradov I."/>
        </authorList>
    </citation>
    <scope>NUCLEOTIDE SEQUENCE [LARGE SCALE GENOMIC DNA]</scope>
    <source>
        <strain evidence="3">cv. AG2017</strain>
        <tissue evidence="2">Leaf</tissue>
    </source>
</reference>
<feature type="region of interest" description="Disordered" evidence="1">
    <location>
        <begin position="1"/>
        <end position="37"/>
    </location>
</feature>
<organism evidence="2 3">
    <name type="scientific">Punica granatum</name>
    <name type="common">Pomegranate</name>
    <dbReference type="NCBI Taxonomy" id="22663"/>
    <lineage>
        <taxon>Eukaryota</taxon>
        <taxon>Viridiplantae</taxon>
        <taxon>Streptophyta</taxon>
        <taxon>Embryophyta</taxon>
        <taxon>Tracheophyta</taxon>
        <taxon>Spermatophyta</taxon>
        <taxon>Magnoliopsida</taxon>
        <taxon>eudicotyledons</taxon>
        <taxon>Gunneridae</taxon>
        <taxon>Pentapetalae</taxon>
        <taxon>rosids</taxon>
        <taxon>malvids</taxon>
        <taxon>Myrtales</taxon>
        <taxon>Lythraceae</taxon>
        <taxon>Punica</taxon>
    </lineage>
</organism>
<gene>
    <name evidence="2" type="ORF">CRG98_013412</name>
</gene>
<dbReference type="Proteomes" id="UP000233551">
    <property type="component" value="Unassembled WGS sequence"/>
</dbReference>
<proteinExistence type="predicted"/>
<accession>A0A2I0KCI3</accession>
<keyword evidence="3" id="KW-1185">Reference proteome</keyword>
<dbReference type="EMBL" id="PGOL01000683">
    <property type="protein sequence ID" value="PKI66244.1"/>
    <property type="molecule type" value="Genomic_DNA"/>
</dbReference>
<comment type="caution">
    <text evidence="2">The sequence shown here is derived from an EMBL/GenBank/DDBJ whole genome shotgun (WGS) entry which is preliminary data.</text>
</comment>
<protein>
    <submittedName>
        <fullName evidence="2">Uncharacterized protein</fullName>
    </submittedName>
</protein>
<feature type="compositionally biased region" description="Basic and acidic residues" evidence="1">
    <location>
        <begin position="24"/>
        <end position="37"/>
    </location>
</feature>
<evidence type="ECO:0000256" key="1">
    <source>
        <dbReference type="SAM" id="MobiDB-lite"/>
    </source>
</evidence>
<feature type="compositionally biased region" description="Polar residues" evidence="1">
    <location>
        <begin position="1"/>
        <end position="15"/>
    </location>
</feature>
<sequence length="107" mass="12317">MDTIQGNQEISTISSRKSKAAKWNTKEEVRMPESKKEIHPRRHFISILHKNPQALTGASLARTLPDVTPTHAYQESYNNRAIPQPFHGSRSHTRTRRFIDSTKKIIL</sequence>
<evidence type="ECO:0000313" key="2">
    <source>
        <dbReference type="EMBL" id="PKI66244.1"/>
    </source>
</evidence>
<name>A0A2I0KCI3_PUNGR</name>
<dbReference type="AlphaFoldDB" id="A0A2I0KCI3"/>
<feature type="region of interest" description="Disordered" evidence="1">
    <location>
        <begin position="81"/>
        <end position="101"/>
    </location>
</feature>